<proteinExistence type="inferred from homology"/>
<dbReference type="InterPro" id="IPR032098">
    <property type="entry name" value="Acyltransf_C"/>
</dbReference>
<dbReference type="InterPro" id="IPR002123">
    <property type="entry name" value="Plipid/glycerol_acylTrfase"/>
</dbReference>
<accession>A0A914EHV1</accession>
<dbReference type="GO" id="GO:0016746">
    <property type="term" value="F:acyltransferase activity"/>
    <property type="evidence" value="ECO:0007669"/>
    <property type="project" value="UniProtKB-KW"/>
</dbReference>
<protein>
    <submittedName>
        <fullName evidence="6">Phospholipid/glycerol acyltransferase domain-containing protein</fullName>
    </submittedName>
</protein>
<dbReference type="PANTHER" id="PTHR10983">
    <property type="entry name" value="1-ACYLGLYCEROL-3-PHOSPHATE ACYLTRANSFERASE-RELATED"/>
    <property type="match status" value="1"/>
</dbReference>
<dbReference type="GO" id="GO:0036149">
    <property type="term" value="P:phosphatidylinositol acyl-chain remodeling"/>
    <property type="evidence" value="ECO:0007669"/>
    <property type="project" value="TreeGrafter"/>
</dbReference>
<dbReference type="Pfam" id="PF01553">
    <property type="entry name" value="Acyltransferase"/>
    <property type="match status" value="1"/>
</dbReference>
<dbReference type="PANTHER" id="PTHR10983:SF73">
    <property type="entry name" value="1-ACYL-SN-GLYCEROL-3-PHOSPHATE ACYLTRANSFERASE EPSILON"/>
    <property type="match status" value="1"/>
</dbReference>
<comment type="similarity">
    <text evidence="1">Belongs to the 1-acyl-sn-glycerol-3-phosphate acyltransferase family.</text>
</comment>
<dbReference type="AlphaFoldDB" id="A0A914EHV1"/>
<reference evidence="6" key="1">
    <citation type="submission" date="2022-11" db="UniProtKB">
        <authorList>
            <consortium name="WormBaseParasite"/>
        </authorList>
    </citation>
    <scope>IDENTIFICATION</scope>
</reference>
<organism evidence="5 6">
    <name type="scientific">Acrobeloides nanus</name>
    <dbReference type="NCBI Taxonomy" id="290746"/>
    <lineage>
        <taxon>Eukaryota</taxon>
        <taxon>Metazoa</taxon>
        <taxon>Ecdysozoa</taxon>
        <taxon>Nematoda</taxon>
        <taxon>Chromadorea</taxon>
        <taxon>Rhabditida</taxon>
        <taxon>Tylenchina</taxon>
        <taxon>Cephalobomorpha</taxon>
        <taxon>Cephaloboidea</taxon>
        <taxon>Cephalobidae</taxon>
        <taxon>Acrobeloides</taxon>
    </lineage>
</organism>
<keyword evidence="3" id="KW-0012">Acyltransferase</keyword>
<feature type="domain" description="Phospholipid/glycerol acyltransferase" evidence="4">
    <location>
        <begin position="91"/>
        <end position="222"/>
    </location>
</feature>
<evidence type="ECO:0000256" key="3">
    <source>
        <dbReference type="ARBA" id="ARBA00023315"/>
    </source>
</evidence>
<evidence type="ECO:0000313" key="6">
    <source>
        <dbReference type="WBParaSite" id="ACRNAN_scaffold7871.g17998.t1"/>
    </source>
</evidence>
<name>A0A914EHV1_9BILA</name>
<keyword evidence="5" id="KW-1185">Reference proteome</keyword>
<dbReference type="GO" id="GO:0005783">
    <property type="term" value="C:endoplasmic reticulum"/>
    <property type="evidence" value="ECO:0007669"/>
    <property type="project" value="TreeGrafter"/>
</dbReference>
<evidence type="ECO:0000313" key="5">
    <source>
        <dbReference type="Proteomes" id="UP000887540"/>
    </source>
</evidence>
<dbReference type="Proteomes" id="UP000887540">
    <property type="component" value="Unplaced"/>
</dbReference>
<evidence type="ECO:0000256" key="2">
    <source>
        <dbReference type="ARBA" id="ARBA00022679"/>
    </source>
</evidence>
<keyword evidence="2" id="KW-0808">Transferase</keyword>
<evidence type="ECO:0000259" key="4">
    <source>
        <dbReference type="SMART" id="SM00563"/>
    </source>
</evidence>
<sequence>MLLINAIFLVDKLRPVVPTVLLTGAWVPFASVSLGLGPISWVIPRKSWLWLNNRLYESYMRLCLFVFENVAAPRIHFYGDVEELQNRKESAIVLSNHQTNVPSLVDWVIIFMLSARHSSSGFEYGLRFLMKYVIHYAPLYGWYTVQHGFVYVRRTGFISDPLHKQFQYLRSLPEPFWFHIFPEGTRFNRRKPKPIEESIQFCAQKNLPQFKNVLVPRTGGFIMALNELRNELACIYDVTIGYSQTRLPNRNGIAPNMFEFFSSPTEEKDLHLHIRRYEIKDIPTSTENVKQWLYERFIEKDRLMQTFYEEGRFPDLVIQNAPHPPLSRHLLPFLVYVGALVLPIFSSNIRSVYLGTIAMSPILLAWLHIRGCV</sequence>
<dbReference type="CDD" id="cd07990">
    <property type="entry name" value="LPLAT_LCLAT1-like"/>
    <property type="match status" value="1"/>
</dbReference>
<dbReference type="SUPFAM" id="SSF69593">
    <property type="entry name" value="Glycerol-3-phosphate (1)-acyltransferase"/>
    <property type="match status" value="1"/>
</dbReference>
<evidence type="ECO:0000256" key="1">
    <source>
        <dbReference type="ARBA" id="ARBA00008655"/>
    </source>
</evidence>
<dbReference type="GO" id="GO:0005739">
    <property type="term" value="C:mitochondrion"/>
    <property type="evidence" value="ECO:0007669"/>
    <property type="project" value="TreeGrafter"/>
</dbReference>
<dbReference type="WBParaSite" id="ACRNAN_scaffold7871.g17998.t1">
    <property type="protein sequence ID" value="ACRNAN_scaffold7871.g17998.t1"/>
    <property type="gene ID" value="ACRNAN_scaffold7871.g17998"/>
</dbReference>
<dbReference type="Pfam" id="PF16076">
    <property type="entry name" value="Acyltransf_C"/>
    <property type="match status" value="1"/>
</dbReference>
<dbReference type="SMART" id="SM00563">
    <property type="entry name" value="PlsC"/>
    <property type="match status" value="1"/>
</dbReference>